<dbReference type="STRING" id="569882.SAMN04490248_10149"/>
<evidence type="ECO:0000256" key="1">
    <source>
        <dbReference type="SAM" id="Phobius"/>
    </source>
</evidence>
<evidence type="ECO:0000313" key="2">
    <source>
        <dbReference type="EMBL" id="SEO01793.1"/>
    </source>
</evidence>
<keyword evidence="1" id="KW-0812">Transmembrane</keyword>
<feature type="transmembrane region" description="Helical" evidence="1">
    <location>
        <begin position="38"/>
        <end position="56"/>
    </location>
</feature>
<dbReference type="AlphaFoldDB" id="A0A1H8L9K3"/>
<proteinExistence type="predicted"/>
<keyword evidence="1" id="KW-1133">Transmembrane helix</keyword>
<name>A0A1H8L9K3_9RHOB</name>
<dbReference type="EMBL" id="FODS01000001">
    <property type="protein sequence ID" value="SEO01793.1"/>
    <property type="molecule type" value="Genomic_DNA"/>
</dbReference>
<organism evidence="2 3">
    <name type="scientific">Salinihabitans flavidus</name>
    <dbReference type="NCBI Taxonomy" id="569882"/>
    <lineage>
        <taxon>Bacteria</taxon>
        <taxon>Pseudomonadati</taxon>
        <taxon>Pseudomonadota</taxon>
        <taxon>Alphaproteobacteria</taxon>
        <taxon>Rhodobacterales</taxon>
        <taxon>Roseobacteraceae</taxon>
        <taxon>Salinihabitans</taxon>
    </lineage>
</organism>
<dbReference type="RefSeq" id="WP_093114622.1">
    <property type="nucleotide sequence ID" value="NZ_FODS01000001.1"/>
</dbReference>
<keyword evidence="1" id="KW-0472">Membrane</keyword>
<keyword evidence="3" id="KW-1185">Reference proteome</keyword>
<dbReference type="OrthoDB" id="8479738at2"/>
<reference evidence="2 3" key="1">
    <citation type="submission" date="2016-10" db="EMBL/GenBank/DDBJ databases">
        <authorList>
            <person name="de Groot N.N."/>
        </authorList>
    </citation>
    <scope>NUCLEOTIDE SEQUENCE [LARGE SCALE GENOMIC DNA]</scope>
    <source>
        <strain evidence="2 3">DSM 27842</strain>
    </source>
</reference>
<protein>
    <submittedName>
        <fullName evidence="2">Uncharacterized protein</fullName>
    </submittedName>
</protein>
<accession>A0A1H8L9K3</accession>
<dbReference type="Proteomes" id="UP000198893">
    <property type="component" value="Unassembled WGS sequence"/>
</dbReference>
<feature type="transmembrane region" description="Helical" evidence="1">
    <location>
        <begin position="62"/>
        <end position="81"/>
    </location>
</feature>
<evidence type="ECO:0000313" key="3">
    <source>
        <dbReference type="Proteomes" id="UP000198893"/>
    </source>
</evidence>
<sequence>MTTADTPRTQPLWQRILFMIPVVGWIARDLTYGSRDTVYYAIAAFVSLWGISALTFGIPGLYIPALIMVPLIWIVLIVIAAG</sequence>
<gene>
    <name evidence="2" type="ORF">SAMN04490248_10149</name>
</gene>